<dbReference type="Gene3D" id="3.40.50.1820">
    <property type="entry name" value="alpha/beta hydrolase"/>
    <property type="match status" value="1"/>
</dbReference>
<organism evidence="5 6">
    <name type="scientific">Vreelandella glaciei</name>
    <dbReference type="NCBI Taxonomy" id="186761"/>
    <lineage>
        <taxon>Bacteria</taxon>
        <taxon>Pseudomonadati</taxon>
        <taxon>Pseudomonadota</taxon>
        <taxon>Gammaproteobacteria</taxon>
        <taxon>Oceanospirillales</taxon>
        <taxon>Halomonadaceae</taxon>
        <taxon>Vreelandella</taxon>
    </lineage>
</organism>
<dbReference type="InterPro" id="IPR029058">
    <property type="entry name" value="AB_hydrolase_fold"/>
</dbReference>
<keyword evidence="6" id="KW-1185">Reference proteome</keyword>
<dbReference type="EMBL" id="JACCDE010000004">
    <property type="protein sequence ID" value="NYS77020.1"/>
    <property type="molecule type" value="Genomic_DNA"/>
</dbReference>
<feature type="chain" id="PRO_5031459241" description="Proline iminopeptidase" evidence="2">
    <location>
        <begin position="26"/>
        <end position="508"/>
    </location>
</feature>
<evidence type="ECO:0000259" key="4">
    <source>
        <dbReference type="Pfam" id="PF08386"/>
    </source>
</evidence>
<proteinExistence type="predicted"/>
<name>A0A7Z0LR14_9GAMM</name>
<dbReference type="GO" id="GO:0004177">
    <property type="term" value="F:aminopeptidase activity"/>
    <property type="evidence" value="ECO:0007669"/>
    <property type="project" value="UniProtKB-EC"/>
</dbReference>
<evidence type="ECO:0000313" key="5">
    <source>
        <dbReference type="EMBL" id="NYS77020.1"/>
    </source>
</evidence>
<gene>
    <name evidence="5" type="ORF">HZS80_04695</name>
</gene>
<accession>A0A7Z0LR14</accession>
<dbReference type="Proteomes" id="UP000526892">
    <property type="component" value="Unassembled WGS sequence"/>
</dbReference>
<feature type="domain" description="Peptidase S33 tripeptidyl aminopeptidase-like C-terminal" evidence="4">
    <location>
        <begin position="411"/>
        <end position="496"/>
    </location>
</feature>
<sequence length="508" mass="56464">MPPNKHKALRSLCLMAALGAGMAHAQDQDEDTIPRLESTACATQVLEDLNASCYTFYGQENWDDPNGNTVELPVGVIDPETENEADTESDPVVFFPGGPGYSILGNADYIEQLRKDIGNRSLVVFDPRGFKHSTPSLECPGYAAVSPYHNIIHTPALTSSLDPMERMAHITEEVAACYQKLEDEGVEISQYTESATSRDLEEIRNLLDYDNVNIFGSSTGSGTALSYVRYYPDSVRSAILGWPWYASLRNRAPLDEFYTLKRRFTDVLAMCVEESEACREQIPAWFLAIDRARRALDNKPYIAQVESGVEQKTLYFDGAAFLDTLYLMLPQYYGELPRIVSEVSEGDYSSLHDFFMIDEYNPVTEAPNYAMGAFLAQACNDMGTNRPTPQDSIAAVQREPAIIGFEPIWLCAWWGGDGDVPPEHNDIVTAETPALAIHGQMDPCCGTRWSEELAETMPNLQAIEMQALGHSPVNECRSTVINEFLGDPLAQVDTSCQNEVPLAEWQLE</sequence>
<evidence type="ECO:0000313" key="6">
    <source>
        <dbReference type="Proteomes" id="UP000526892"/>
    </source>
</evidence>
<reference evidence="5 6" key="1">
    <citation type="journal article" date="2003" name="Extremophiles">
        <title>Halomonas glaciei sp. nov. isolated from fast ice of Adelie Land, Antarctica.</title>
        <authorList>
            <person name="Reddy G.S."/>
            <person name="Raghavan P.U."/>
            <person name="Sarita N.B."/>
            <person name="Prakash J.S."/>
            <person name="Nagesh N."/>
            <person name="Delille D."/>
            <person name="Shivaji S."/>
        </authorList>
    </citation>
    <scope>NUCLEOTIDE SEQUENCE [LARGE SCALE GENOMIC DNA]</scope>
    <source>
        <strain evidence="5 6">DD39</strain>
    </source>
</reference>
<keyword evidence="2" id="KW-0732">Signal</keyword>
<protein>
    <recommendedName>
        <fullName evidence="1">Proline iminopeptidase</fullName>
    </recommendedName>
</protein>
<feature type="signal peptide" evidence="2">
    <location>
        <begin position="1"/>
        <end position="25"/>
    </location>
</feature>
<evidence type="ECO:0000256" key="2">
    <source>
        <dbReference type="SAM" id="SignalP"/>
    </source>
</evidence>
<evidence type="ECO:0000259" key="3">
    <source>
        <dbReference type="Pfam" id="PF00561"/>
    </source>
</evidence>
<dbReference type="AlphaFoldDB" id="A0A7Z0LR14"/>
<feature type="domain" description="AB hydrolase-1" evidence="3">
    <location>
        <begin position="91"/>
        <end position="240"/>
    </location>
</feature>
<dbReference type="PANTHER" id="PTHR43722:SF1">
    <property type="entry name" value="PROLINE IMINOPEPTIDASE"/>
    <property type="match status" value="1"/>
</dbReference>
<evidence type="ECO:0000256" key="1">
    <source>
        <dbReference type="ARBA" id="ARBA00021843"/>
    </source>
</evidence>
<dbReference type="GO" id="GO:0005737">
    <property type="term" value="C:cytoplasm"/>
    <property type="evidence" value="ECO:0007669"/>
    <property type="project" value="InterPro"/>
</dbReference>
<keyword evidence="5" id="KW-0378">Hydrolase</keyword>
<dbReference type="SUPFAM" id="SSF53474">
    <property type="entry name" value="alpha/beta-Hydrolases"/>
    <property type="match status" value="1"/>
</dbReference>
<dbReference type="Pfam" id="PF08386">
    <property type="entry name" value="Abhydrolase_4"/>
    <property type="match status" value="1"/>
</dbReference>
<dbReference type="PANTHER" id="PTHR43722">
    <property type="entry name" value="PROLINE IMINOPEPTIDASE"/>
    <property type="match status" value="1"/>
</dbReference>
<dbReference type="Pfam" id="PF00561">
    <property type="entry name" value="Abhydrolase_1"/>
    <property type="match status" value="1"/>
</dbReference>
<dbReference type="GO" id="GO:0006508">
    <property type="term" value="P:proteolysis"/>
    <property type="evidence" value="ECO:0007669"/>
    <property type="project" value="InterPro"/>
</dbReference>
<comment type="caution">
    <text evidence="5">The sequence shown here is derived from an EMBL/GenBank/DDBJ whole genome shotgun (WGS) entry which is preliminary data.</text>
</comment>
<dbReference type="InterPro" id="IPR005944">
    <property type="entry name" value="Pro_iminopeptidase"/>
</dbReference>
<dbReference type="InterPro" id="IPR000073">
    <property type="entry name" value="AB_hydrolase_1"/>
</dbReference>
<dbReference type="InterPro" id="IPR013595">
    <property type="entry name" value="Pept_S33_TAP-like_C"/>
</dbReference>